<dbReference type="PANTHER" id="PTHR42648">
    <property type="entry name" value="TRANSPOSASE, PUTATIVE-RELATED"/>
    <property type="match status" value="1"/>
</dbReference>
<organism evidence="2 3">
    <name type="scientific">Tanacetum coccineum</name>
    <dbReference type="NCBI Taxonomy" id="301880"/>
    <lineage>
        <taxon>Eukaryota</taxon>
        <taxon>Viridiplantae</taxon>
        <taxon>Streptophyta</taxon>
        <taxon>Embryophyta</taxon>
        <taxon>Tracheophyta</taxon>
        <taxon>Spermatophyta</taxon>
        <taxon>Magnoliopsida</taxon>
        <taxon>eudicotyledons</taxon>
        <taxon>Gunneridae</taxon>
        <taxon>Pentapetalae</taxon>
        <taxon>asterids</taxon>
        <taxon>campanulids</taxon>
        <taxon>Asterales</taxon>
        <taxon>Asteraceae</taxon>
        <taxon>Asteroideae</taxon>
        <taxon>Anthemideae</taxon>
        <taxon>Anthemidinae</taxon>
        <taxon>Tanacetum</taxon>
    </lineage>
</organism>
<keyword evidence="3" id="KW-1185">Reference proteome</keyword>
<evidence type="ECO:0000313" key="2">
    <source>
        <dbReference type="EMBL" id="GJT66656.1"/>
    </source>
</evidence>
<dbReference type="InterPro" id="IPR039537">
    <property type="entry name" value="Retrotran_Ty1/copia-like"/>
</dbReference>
<dbReference type="PROSITE" id="PS50994">
    <property type="entry name" value="INTEGRASE"/>
    <property type="match status" value="1"/>
</dbReference>
<dbReference type="SUPFAM" id="SSF53098">
    <property type="entry name" value="Ribonuclease H-like"/>
    <property type="match status" value="1"/>
</dbReference>
<dbReference type="Gene3D" id="3.30.420.10">
    <property type="entry name" value="Ribonuclease H-like superfamily/Ribonuclease H"/>
    <property type="match status" value="2"/>
</dbReference>
<dbReference type="InterPro" id="IPR001584">
    <property type="entry name" value="Integrase_cat-core"/>
</dbReference>
<protein>
    <submittedName>
        <fullName evidence="2">Retrovirus-related pol polyprotein from transposon TNT 1-94</fullName>
    </submittedName>
</protein>
<proteinExistence type="predicted"/>
<feature type="domain" description="Integrase catalytic" evidence="1">
    <location>
        <begin position="1"/>
        <end position="124"/>
    </location>
</feature>
<comment type="caution">
    <text evidence="2">The sequence shown here is derived from an EMBL/GenBank/DDBJ whole genome shotgun (WGS) entry which is preliminary data.</text>
</comment>
<sequence length="470" mass="53007">MDLCGPMRVESINGKKYILVVVDDYTRFGWTKCNWTFVNKTLTEFCESVGITHNTSVPRTPQQNGVVERRNRTLMEAARTMLIFAKALMFLWAEVVATACYTLNRSLIHTLHGKTYYELLKGKKPEVNYFRVFGSLCYPTNDYDDLGKLKAKADIGRMGSGLVPTLTTPSVPPTEKQLSELFQLLYDEDEEFPPKVQSQLVYVTPPCAPEIAPDSPSMTTVTVDAPITTTITSPLPSSPPDTSVDELENTITTPGSDSFGNSVTYEFDSEASSSGTVNFLENVEPKNFKEAVQYPCWIDAMLHVLGTISYPGSSCLPDSPKELSILPNEMVLFLIWWLLMYLSASRPDIVFAVCMCARYQAKPTEKHLHAIKRIFRYLKGTIHMGLWYPKDSGFALRAFADADYAGCQDTRRKQVENRVVEVYFVEMKYQLADIFTKALPRERFELLLPLLGMKQMSPETLKELQESANA</sequence>
<dbReference type="InterPro" id="IPR036397">
    <property type="entry name" value="RNaseH_sf"/>
</dbReference>
<dbReference type="InterPro" id="IPR012337">
    <property type="entry name" value="RNaseH-like_sf"/>
</dbReference>
<gene>
    <name evidence="2" type="ORF">Tco_1018136</name>
</gene>
<evidence type="ECO:0000313" key="3">
    <source>
        <dbReference type="Proteomes" id="UP001151760"/>
    </source>
</evidence>
<dbReference type="EMBL" id="BQNB010017734">
    <property type="protein sequence ID" value="GJT66656.1"/>
    <property type="molecule type" value="Genomic_DNA"/>
</dbReference>
<dbReference type="PANTHER" id="PTHR42648:SF32">
    <property type="entry name" value="RIBONUCLEASE H-LIKE DOMAIN, GAG-PRE-INTEGRASE DOMAIN PROTEIN-RELATED"/>
    <property type="match status" value="1"/>
</dbReference>
<name>A0ABQ5FTG2_9ASTR</name>
<reference evidence="2" key="2">
    <citation type="submission" date="2022-01" db="EMBL/GenBank/DDBJ databases">
        <authorList>
            <person name="Yamashiro T."/>
            <person name="Shiraishi A."/>
            <person name="Satake H."/>
            <person name="Nakayama K."/>
        </authorList>
    </citation>
    <scope>NUCLEOTIDE SEQUENCE</scope>
</reference>
<accession>A0ABQ5FTG2</accession>
<dbReference type="Proteomes" id="UP001151760">
    <property type="component" value="Unassembled WGS sequence"/>
</dbReference>
<reference evidence="2" key="1">
    <citation type="journal article" date="2022" name="Int. J. Mol. Sci.">
        <title>Draft Genome of Tanacetum Coccineum: Genomic Comparison of Closely Related Tanacetum-Family Plants.</title>
        <authorList>
            <person name="Yamashiro T."/>
            <person name="Shiraishi A."/>
            <person name="Nakayama K."/>
            <person name="Satake H."/>
        </authorList>
    </citation>
    <scope>NUCLEOTIDE SEQUENCE</scope>
</reference>
<evidence type="ECO:0000259" key="1">
    <source>
        <dbReference type="PROSITE" id="PS50994"/>
    </source>
</evidence>